<dbReference type="PROSITE" id="PS50297">
    <property type="entry name" value="ANK_REP_REGION"/>
    <property type="match status" value="3"/>
</dbReference>
<evidence type="ECO:0000256" key="1">
    <source>
        <dbReference type="ARBA" id="ARBA00022737"/>
    </source>
</evidence>
<feature type="repeat" description="ANK" evidence="3">
    <location>
        <begin position="57"/>
        <end position="89"/>
    </location>
</feature>
<evidence type="ECO:0000256" key="2">
    <source>
        <dbReference type="ARBA" id="ARBA00023043"/>
    </source>
</evidence>
<accession>A0A8B9X3T3</accession>
<evidence type="ECO:0000313" key="5">
    <source>
        <dbReference type="Ensembl" id="ENSBGRP00000013884.1"/>
    </source>
</evidence>
<dbReference type="Proteomes" id="UP000694520">
    <property type="component" value="Chromosome 15"/>
</dbReference>
<dbReference type="SUPFAM" id="SSF48403">
    <property type="entry name" value="Ankyrin repeat"/>
    <property type="match status" value="1"/>
</dbReference>
<reference evidence="5" key="1">
    <citation type="submission" date="2019-05" db="EMBL/GenBank/DDBJ databases">
        <authorList>
            <person name="Zhang S."/>
            <person name="Liu J."/>
        </authorList>
    </citation>
    <scope>NUCLEOTIDE SEQUENCE [LARGE SCALE GENOMIC DNA]</scope>
</reference>
<dbReference type="PANTHER" id="PTHR24201">
    <property type="entry name" value="ANK_REP_REGION DOMAIN-CONTAINING PROTEIN"/>
    <property type="match status" value="1"/>
</dbReference>
<dbReference type="SMART" id="SM00248">
    <property type="entry name" value="ANK"/>
    <property type="match status" value="4"/>
</dbReference>
<evidence type="ECO:0000256" key="3">
    <source>
        <dbReference type="PROSITE-ProRule" id="PRU00023"/>
    </source>
</evidence>
<dbReference type="InterPro" id="IPR002110">
    <property type="entry name" value="Ankyrin_rpt"/>
</dbReference>
<dbReference type="Gene3D" id="1.25.40.20">
    <property type="entry name" value="Ankyrin repeat-containing domain"/>
    <property type="match status" value="1"/>
</dbReference>
<evidence type="ECO:0000313" key="6">
    <source>
        <dbReference type="Proteomes" id="UP000694520"/>
    </source>
</evidence>
<feature type="repeat" description="ANK" evidence="3">
    <location>
        <begin position="124"/>
        <end position="156"/>
    </location>
</feature>
<sequence>MSAVGAGAGVEAGFSSEELLSLRFPLHRACRDGDLAALCSLLQQTPRAHLAAEDSFYGWTPVHWAAHFGKLECLIQLVRAGATLDVSTTRYAQTPAHIAAFGGHPQCLVWLIQAGASINKPDCEGETPIHKAARSGSLDCISALVANGAQVEEPCDFMCSYNLSLRNASGLTAADIAQTQGFQECTQFLLNLQNCHLTRFGHNGTLNGGHPSVFPSHVSVGTNRKRCLEDSEPFGVKKARPAAHSLDESMPLASGEVEDDPDKMHVDRELATGGGGQVPVSRSRGPTVEDTKLPEGGSVGPKEIEIYTVSAMQTPCRCRNQYACYF</sequence>
<keyword evidence="1" id="KW-0677">Repeat</keyword>
<keyword evidence="6" id="KW-1185">Reference proteome</keyword>
<feature type="region of interest" description="Disordered" evidence="4">
    <location>
        <begin position="238"/>
        <end position="299"/>
    </location>
</feature>
<dbReference type="GO" id="GO:0005654">
    <property type="term" value="C:nucleoplasm"/>
    <property type="evidence" value="ECO:0007669"/>
    <property type="project" value="Ensembl"/>
</dbReference>
<evidence type="ECO:0000256" key="4">
    <source>
        <dbReference type="SAM" id="MobiDB-lite"/>
    </source>
</evidence>
<protein>
    <submittedName>
        <fullName evidence="5">Ankyrin repeat domain 10</fullName>
    </submittedName>
</protein>
<dbReference type="PROSITE" id="PS50088">
    <property type="entry name" value="ANK_REPEAT"/>
    <property type="match status" value="3"/>
</dbReference>
<proteinExistence type="predicted"/>
<reference evidence="5" key="3">
    <citation type="submission" date="2025-09" db="UniProtKB">
        <authorList>
            <consortium name="Ensembl"/>
        </authorList>
    </citation>
    <scope>IDENTIFICATION</scope>
</reference>
<gene>
    <name evidence="5" type="primary">ANKRD10</name>
</gene>
<dbReference type="PANTHER" id="PTHR24201:SF12">
    <property type="entry name" value="ANKYRIN REPEAT DOMAIN 10"/>
    <property type="match status" value="1"/>
</dbReference>
<organism evidence="5 6">
    <name type="scientific">Bos mutus grunniens</name>
    <name type="common">Wild yak</name>
    <name type="synonym">Bos grunniens</name>
    <dbReference type="NCBI Taxonomy" id="30521"/>
    <lineage>
        <taxon>Eukaryota</taxon>
        <taxon>Metazoa</taxon>
        <taxon>Chordata</taxon>
        <taxon>Craniata</taxon>
        <taxon>Vertebrata</taxon>
        <taxon>Euteleostomi</taxon>
        <taxon>Mammalia</taxon>
        <taxon>Eutheria</taxon>
        <taxon>Laurasiatheria</taxon>
        <taxon>Artiodactyla</taxon>
        <taxon>Ruminantia</taxon>
        <taxon>Pecora</taxon>
        <taxon>Bovidae</taxon>
        <taxon>Bovinae</taxon>
        <taxon>Bos</taxon>
    </lineage>
</organism>
<name>A0A8B9X3T3_BOSMU</name>
<dbReference type="Pfam" id="PF12796">
    <property type="entry name" value="Ank_2"/>
    <property type="match status" value="1"/>
</dbReference>
<reference evidence="5" key="2">
    <citation type="submission" date="2025-08" db="UniProtKB">
        <authorList>
            <consortium name="Ensembl"/>
        </authorList>
    </citation>
    <scope>IDENTIFICATION</scope>
</reference>
<dbReference type="GeneTree" id="ENSGT00940000156564"/>
<feature type="repeat" description="ANK" evidence="3">
    <location>
        <begin position="91"/>
        <end position="123"/>
    </location>
</feature>
<dbReference type="Ensembl" id="ENSBGRT00000016006.1">
    <property type="protein sequence ID" value="ENSBGRP00000013884.1"/>
    <property type="gene ID" value="ENSBGRG00000008761.1"/>
</dbReference>
<dbReference type="InterPro" id="IPR036770">
    <property type="entry name" value="Ankyrin_rpt-contain_sf"/>
</dbReference>
<dbReference type="InterPro" id="IPR050776">
    <property type="entry name" value="Ank_Repeat/CDKN_Inhibitor"/>
</dbReference>
<dbReference type="AlphaFoldDB" id="A0A8B9X3T3"/>
<keyword evidence="2 3" id="KW-0040">ANK repeat</keyword>